<feature type="compositionally biased region" description="Basic residues" evidence="1">
    <location>
        <begin position="21"/>
        <end position="32"/>
    </location>
</feature>
<keyword evidence="3" id="KW-1185">Reference proteome</keyword>
<organism evidence="2 3">
    <name type="scientific">Actinomadura macrotermitis</name>
    <dbReference type="NCBI Taxonomy" id="2585200"/>
    <lineage>
        <taxon>Bacteria</taxon>
        <taxon>Bacillati</taxon>
        <taxon>Actinomycetota</taxon>
        <taxon>Actinomycetes</taxon>
        <taxon>Streptosporangiales</taxon>
        <taxon>Thermomonosporaceae</taxon>
        <taxon>Actinomadura</taxon>
    </lineage>
</organism>
<sequence length="79" mass="8238">MTSEPAPPVSDLSVKGAGPGRRGRPARAHRKGGPAPASVHWSWRLPESARRPAGATEPPPIGAAAGMTTGRWSFRMTGK</sequence>
<dbReference type="AlphaFoldDB" id="A0A7K0C214"/>
<evidence type="ECO:0000256" key="1">
    <source>
        <dbReference type="SAM" id="MobiDB-lite"/>
    </source>
</evidence>
<dbReference type="Proteomes" id="UP000487268">
    <property type="component" value="Unassembled WGS sequence"/>
</dbReference>
<comment type="caution">
    <text evidence="2">The sequence shown here is derived from an EMBL/GenBank/DDBJ whole genome shotgun (WGS) entry which is preliminary data.</text>
</comment>
<feature type="region of interest" description="Disordered" evidence="1">
    <location>
        <begin position="1"/>
        <end position="79"/>
    </location>
</feature>
<evidence type="ECO:0000313" key="3">
    <source>
        <dbReference type="Proteomes" id="UP000487268"/>
    </source>
</evidence>
<protein>
    <submittedName>
        <fullName evidence="2">Uncharacterized protein</fullName>
    </submittedName>
</protein>
<gene>
    <name evidence="2" type="ORF">ACRB68_54960</name>
</gene>
<reference evidence="2 3" key="1">
    <citation type="submission" date="2019-10" db="EMBL/GenBank/DDBJ databases">
        <title>Actinomadura rubteroloni sp. nov. and Actinomadura macrotermitis sp. nov., isolated from the gut of fungus growing-termite Macrotermes natalensis.</title>
        <authorList>
            <person name="Benndorf R."/>
            <person name="Martin K."/>
            <person name="Kuefner M."/>
            <person name="De Beer W."/>
            <person name="Kaster A.-K."/>
            <person name="Vollmers J."/>
            <person name="Poulsen M."/>
            <person name="Beemelmanns C."/>
        </authorList>
    </citation>
    <scope>NUCLEOTIDE SEQUENCE [LARGE SCALE GENOMIC DNA]</scope>
    <source>
        <strain evidence="2 3">RB68</strain>
    </source>
</reference>
<evidence type="ECO:0000313" key="2">
    <source>
        <dbReference type="EMBL" id="MQY07396.1"/>
    </source>
</evidence>
<dbReference type="EMBL" id="WEGH01000003">
    <property type="protein sequence ID" value="MQY07396.1"/>
    <property type="molecule type" value="Genomic_DNA"/>
</dbReference>
<accession>A0A7K0C214</accession>
<proteinExistence type="predicted"/>
<name>A0A7K0C214_9ACTN</name>